<dbReference type="Gene3D" id="1.10.3290.10">
    <property type="entry name" value="Fido-like domain"/>
    <property type="match status" value="1"/>
</dbReference>
<dbReference type="OrthoDB" id="9813719at2"/>
<gene>
    <name evidence="5" type="ORF">FAB82_12585</name>
</gene>
<protein>
    <submittedName>
        <fullName evidence="5">Fic family protein</fullName>
    </submittedName>
</protein>
<reference evidence="6" key="1">
    <citation type="submission" date="2019-04" db="EMBL/GenBank/DDBJ databases">
        <title>Nocardioides xinjiangensis sp. nov.</title>
        <authorList>
            <person name="Liu S."/>
        </authorList>
    </citation>
    <scope>NUCLEOTIDE SEQUENCE [LARGE SCALE GENOMIC DNA]</scope>
    <source>
        <strain evidence="6">18</strain>
    </source>
</reference>
<keyword evidence="6" id="KW-1185">Reference proteome</keyword>
<feature type="binding site" evidence="2">
    <location>
        <begin position="205"/>
        <end position="212"/>
    </location>
    <ligand>
        <name>ATP</name>
        <dbReference type="ChEBI" id="CHEBI:30616"/>
    </ligand>
</feature>
<dbReference type="PANTHER" id="PTHR13504">
    <property type="entry name" value="FIDO DOMAIN-CONTAINING PROTEIN DDB_G0283145"/>
    <property type="match status" value="1"/>
</dbReference>
<evidence type="ECO:0000256" key="1">
    <source>
        <dbReference type="PIRSR" id="PIRSR640198-1"/>
    </source>
</evidence>
<evidence type="ECO:0000313" key="6">
    <source>
        <dbReference type="Proteomes" id="UP000308760"/>
    </source>
</evidence>
<evidence type="ECO:0000259" key="4">
    <source>
        <dbReference type="PROSITE" id="PS51459"/>
    </source>
</evidence>
<dbReference type="AlphaFoldDB" id="A0A4V4HSC4"/>
<keyword evidence="2" id="KW-0547">Nucleotide-binding</keyword>
<name>A0A4V4HSC4_9ACTN</name>
<dbReference type="Pfam" id="PF02661">
    <property type="entry name" value="Fic"/>
    <property type="match status" value="1"/>
</dbReference>
<evidence type="ECO:0000256" key="2">
    <source>
        <dbReference type="PIRSR" id="PIRSR640198-2"/>
    </source>
</evidence>
<accession>A0A4V4HSC4</accession>
<dbReference type="PROSITE" id="PS51459">
    <property type="entry name" value="FIDO"/>
    <property type="match status" value="1"/>
</dbReference>
<proteinExistence type="predicted"/>
<dbReference type="InterPro" id="IPR036597">
    <property type="entry name" value="Fido-like_dom_sf"/>
</dbReference>
<keyword evidence="2" id="KW-0067">ATP-binding</keyword>
<evidence type="ECO:0000313" key="5">
    <source>
        <dbReference type="EMBL" id="THV41256.1"/>
    </source>
</evidence>
<feature type="active site" evidence="1">
    <location>
        <position position="201"/>
    </location>
</feature>
<evidence type="ECO:0000256" key="3">
    <source>
        <dbReference type="PIRSR" id="PIRSR640198-3"/>
    </source>
</evidence>
<dbReference type="InterPro" id="IPR040198">
    <property type="entry name" value="Fido_containing"/>
</dbReference>
<reference evidence="5 6" key="2">
    <citation type="submission" date="2019-05" db="EMBL/GenBank/DDBJ databases">
        <title>Glycomyces buryatensis sp. nov.</title>
        <authorList>
            <person name="Nikitina E."/>
        </authorList>
    </citation>
    <scope>NUCLEOTIDE SEQUENCE [LARGE SCALE GENOMIC DNA]</scope>
    <source>
        <strain evidence="5 6">18</strain>
    </source>
</reference>
<dbReference type="InterPro" id="IPR003812">
    <property type="entry name" value="Fido"/>
</dbReference>
<feature type="site" description="Important for autoinhibition of adenylyltransferase activity" evidence="3">
    <location>
        <position position="54"/>
    </location>
</feature>
<dbReference type="PANTHER" id="PTHR13504:SF38">
    <property type="entry name" value="FIDO DOMAIN-CONTAINING PROTEIN"/>
    <property type="match status" value="1"/>
</dbReference>
<feature type="domain" description="Fido" evidence="4">
    <location>
        <begin position="110"/>
        <end position="258"/>
    </location>
</feature>
<dbReference type="GO" id="GO:0005524">
    <property type="term" value="F:ATP binding"/>
    <property type="evidence" value="ECO:0007669"/>
    <property type="project" value="UniProtKB-KW"/>
</dbReference>
<sequence length="348" mass="39103">MTRGRPSRQTVYDRLEEAITDLRTRLGGLPTPVEAEAIWDELWHQEAHHSTALEGNTLVLNEVKKLLEEGRAVGSKDLSEYMEVVGYGAAAKWVYGQALEPGDWTNGELLSIQEVRKVHYEVMTPVWNVAPHPQATPKETPGNWREHDIQPFPEGMTPPPFPEVGHRMTDWVEDVKQLRESDGVPFPERLAKAHNDFEQIHPFLDGNGRTGRLLLNLLLVRLGYPPAIVFKNERKKYLNAMRKADKGDCGPMGELIARAVTNNLYRFVVPAVAGPSRLVPLASLADEDAGITVTALRAAAERGRLRAQKTDSGNWLSSKNWLADYEKNKHKRTIKVKKPDDPIPQLPL</sequence>
<dbReference type="SUPFAM" id="SSF140931">
    <property type="entry name" value="Fic-like"/>
    <property type="match status" value="1"/>
</dbReference>
<comment type="caution">
    <text evidence="5">The sequence shown here is derived from an EMBL/GenBank/DDBJ whole genome shotgun (WGS) entry which is preliminary data.</text>
</comment>
<organism evidence="5 6">
    <name type="scientific">Glycomyces buryatensis</name>
    <dbReference type="NCBI Taxonomy" id="2570927"/>
    <lineage>
        <taxon>Bacteria</taxon>
        <taxon>Bacillati</taxon>
        <taxon>Actinomycetota</taxon>
        <taxon>Actinomycetes</taxon>
        <taxon>Glycomycetales</taxon>
        <taxon>Glycomycetaceae</taxon>
        <taxon>Glycomyces</taxon>
    </lineage>
</organism>
<dbReference type="Proteomes" id="UP000308760">
    <property type="component" value="Unassembled WGS sequence"/>
</dbReference>
<dbReference type="EMBL" id="STGY01000047">
    <property type="protein sequence ID" value="THV41256.1"/>
    <property type="molecule type" value="Genomic_DNA"/>
</dbReference>